<dbReference type="Proteomes" id="UP000009022">
    <property type="component" value="Unassembled WGS sequence"/>
</dbReference>
<dbReference type="STRING" id="10228.B3RVN3"/>
<dbReference type="InParanoid" id="B3RVN3"/>
<evidence type="ECO:0000256" key="1">
    <source>
        <dbReference type="ARBA" id="ARBA00022441"/>
    </source>
</evidence>
<reference evidence="3 4" key="1">
    <citation type="journal article" date="2008" name="Nature">
        <title>The Trichoplax genome and the nature of placozoans.</title>
        <authorList>
            <person name="Srivastava M."/>
            <person name="Begovic E."/>
            <person name="Chapman J."/>
            <person name="Putnam N.H."/>
            <person name="Hellsten U."/>
            <person name="Kawashima T."/>
            <person name="Kuo A."/>
            <person name="Mitros T."/>
            <person name="Salamov A."/>
            <person name="Carpenter M.L."/>
            <person name="Signorovitch A.Y."/>
            <person name="Moreno M.A."/>
            <person name="Kamm K."/>
            <person name="Grimwood J."/>
            <person name="Schmutz J."/>
            <person name="Shapiro H."/>
            <person name="Grigoriev I.V."/>
            <person name="Buss L.W."/>
            <person name="Schierwater B."/>
            <person name="Dellaporta S.L."/>
            <person name="Rokhsar D.S."/>
        </authorList>
    </citation>
    <scope>NUCLEOTIDE SEQUENCE [LARGE SCALE GENOMIC DNA]</scope>
    <source>
        <strain evidence="3 4">Grell-BS-1999</strain>
    </source>
</reference>
<dbReference type="KEGG" id="tad:TRIADDRAFT_55714"/>
<dbReference type="AlphaFoldDB" id="B3RVN3"/>
<organism evidence="3 4">
    <name type="scientific">Trichoplax adhaerens</name>
    <name type="common">Trichoplax reptans</name>
    <dbReference type="NCBI Taxonomy" id="10228"/>
    <lineage>
        <taxon>Eukaryota</taxon>
        <taxon>Metazoa</taxon>
        <taxon>Placozoa</taxon>
        <taxon>Uniplacotomia</taxon>
        <taxon>Trichoplacea</taxon>
        <taxon>Trichoplacidae</taxon>
        <taxon>Trichoplax</taxon>
    </lineage>
</organism>
<dbReference type="PANTHER" id="PTHR46228:SF2">
    <property type="entry name" value="KELCH REPEAT PROTEIN (AFU_ORTHOLOGUE AFUA_4G14350)"/>
    <property type="match status" value="1"/>
</dbReference>
<dbReference type="PANTHER" id="PTHR46228">
    <property type="entry name" value="KELCH DOMAIN-CONTAINING PROTEIN"/>
    <property type="match status" value="1"/>
</dbReference>
<evidence type="ECO:0008006" key="5">
    <source>
        <dbReference type="Google" id="ProtNLM"/>
    </source>
</evidence>
<sequence>MPFSVDFPIPPFVKPRCGHVAVYYKERVILWGGYYNDPTTNRESYINCDQLDIYNPYTGEWKTKRLTGTLPSNNCCSVGCVLNGCLYVFGGEVNNCTSSKTFLVKLLSTSGDIPSPRNKLCCWREGNKMYVFGGYCNMRDYVHENGPYKIVKDTFSYRVDLFENRCDNPHNELKDLNFQFQLSSCYGWSNELYQFDTVRNEWSLVHTDIKDLPVPRAAHSCVKIGKKVYIFGGRFQERRRNDLFCLDMQSLTWKTLKPDTQDCENEPVGRSWHTLSPINRDKLLLYGGLGSSGELLENDAWIIDFSDTILKFRNLRPSLEQSGLTTEEKNRLWHGATHTSNIGEVHISGGYADTIFRSRPPLSRNVLTFRDRPLPLYKLCLIKIMRQLKFYEPVIKSRGDGELMDLIRGI</sequence>
<keyword evidence="1" id="KW-0880">Kelch repeat</keyword>
<dbReference type="eggNOG" id="KOG0379">
    <property type="taxonomic scope" value="Eukaryota"/>
</dbReference>
<evidence type="ECO:0000313" key="4">
    <source>
        <dbReference type="Proteomes" id="UP000009022"/>
    </source>
</evidence>
<dbReference type="CTD" id="6753273"/>
<accession>B3RVN3</accession>
<dbReference type="OMA" id="KWILYHV"/>
<evidence type="ECO:0000256" key="2">
    <source>
        <dbReference type="ARBA" id="ARBA00022737"/>
    </source>
</evidence>
<proteinExistence type="predicted"/>
<dbReference type="EMBL" id="DS985244">
    <property type="protein sequence ID" value="EDV25529.1"/>
    <property type="molecule type" value="Genomic_DNA"/>
</dbReference>
<dbReference type="SUPFAM" id="SSF117281">
    <property type="entry name" value="Kelch motif"/>
    <property type="match status" value="1"/>
</dbReference>
<dbReference type="OrthoDB" id="10251809at2759"/>
<dbReference type="InterPro" id="IPR015915">
    <property type="entry name" value="Kelch-typ_b-propeller"/>
</dbReference>
<name>B3RVN3_TRIAD</name>
<dbReference type="GeneID" id="6753273"/>
<dbReference type="Pfam" id="PF24681">
    <property type="entry name" value="Kelch_KLHDC2_KLHL20_DRC7"/>
    <property type="match status" value="2"/>
</dbReference>
<evidence type="ECO:0000313" key="3">
    <source>
        <dbReference type="EMBL" id="EDV25529.1"/>
    </source>
</evidence>
<dbReference type="PhylomeDB" id="B3RVN3"/>
<keyword evidence="4" id="KW-1185">Reference proteome</keyword>
<dbReference type="FunCoup" id="B3RVN3">
    <property type="interactions" value="1320"/>
</dbReference>
<gene>
    <name evidence="3" type="ORF">TRIADDRAFT_55714</name>
</gene>
<dbReference type="Gene3D" id="2.120.10.80">
    <property type="entry name" value="Kelch-type beta propeller"/>
    <property type="match status" value="2"/>
</dbReference>
<dbReference type="RefSeq" id="XP_002111562.1">
    <property type="nucleotide sequence ID" value="XM_002111526.1"/>
</dbReference>
<dbReference type="HOGENOM" id="CLU_042804_0_0_1"/>
<keyword evidence="2" id="KW-0677">Repeat</keyword>
<protein>
    <recommendedName>
        <fullName evidence="5">Kelch domain-containing protein 2</fullName>
    </recommendedName>
</protein>